<dbReference type="PROSITE" id="PS51767">
    <property type="entry name" value="PEPTIDASE_A1"/>
    <property type="match status" value="1"/>
</dbReference>
<evidence type="ECO:0000256" key="7">
    <source>
        <dbReference type="RuleBase" id="RU000454"/>
    </source>
</evidence>
<evidence type="ECO:0000313" key="12">
    <source>
        <dbReference type="EMBL" id="TNV85487.1"/>
    </source>
</evidence>
<dbReference type="Pfam" id="PF00026">
    <property type="entry name" value="Asp"/>
    <property type="match status" value="1"/>
</dbReference>
<dbReference type="InterPro" id="IPR021109">
    <property type="entry name" value="Peptidase_aspartic_dom_sf"/>
</dbReference>
<dbReference type="Gene3D" id="2.40.70.10">
    <property type="entry name" value="Acid Proteases"/>
    <property type="match status" value="2"/>
</dbReference>
<gene>
    <name evidence="12" type="ORF">FGO68_gene10035</name>
</gene>
<dbReference type="PRINTS" id="PR00792">
    <property type="entry name" value="PEPSIN"/>
</dbReference>
<dbReference type="PROSITE" id="PS00141">
    <property type="entry name" value="ASP_PROTEASE"/>
    <property type="match status" value="2"/>
</dbReference>
<keyword evidence="10" id="KW-0732">Signal</keyword>
<comment type="similarity">
    <text evidence="1 7">Belongs to the peptidase A1 family.</text>
</comment>
<keyword evidence="13" id="KW-1185">Reference proteome</keyword>
<dbReference type="SUPFAM" id="SSF50630">
    <property type="entry name" value="Acid proteases"/>
    <property type="match status" value="1"/>
</dbReference>
<dbReference type="InterPro" id="IPR001461">
    <property type="entry name" value="Aspartic_peptidase_A1"/>
</dbReference>
<evidence type="ECO:0000256" key="10">
    <source>
        <dbReference type="SAM" id="SignalP"/>
    </source>
</evidence>
<feature type="chain" id="PRO_5035189625" description="Peptidase A1 domain-containing protein" evidence="10">
    <location>
        <begin position="26"/>
        <end position="566"/>
    </location>
</feature>
<feature type="region of interest" description="Disordered" evidence="8">
    <location>
        <begin position="525"/>
        <end position="557"/>
    </location>
</feature>
<feature type="region of interest" description="Disordered" evidence="8">
    <location>
        <begin position="462"/>
        <end position="498"/>
    </location>
</feature>
<feature type="transmembrane region" description="Helical" evidence="9">
    <location>
        <begin position="433"/>
        <end position="454"/>
    </location>
</feature>
<evidence type="ECO:0000256" key="6">
    <source>
        <dbReference type="PIRSR" id="PIRSR601461-2"/>
    </source>
</evidence>
<feature type="signal peptide" evidence="10">
    <location>
        <begin position="1"/>
        <end position="25"/>
    </location>
</feature>
<evidence type="ECO:0000313" key="13">
    <source>
        <dbReference type="Proteomes" id="UP000785679"/>
    </source>
</evidence>
<evidence type="ECO:0000256" key="9">
    <source>
        <dbReference type="SAM" id="Phobius"/>
    </source>
</evidence>
<sequence>MMKQQSFRRLFQVLVFLAVSSLVLAGLPKSVLEFSLKKQLKLFQQAAKARLLQAKDRSKAFFDQSQQQITIDDGIEPQVTSLGGDKTIEKNLLNYYNVQYYGTLYVGSERTEMQLIFDTGSSWLWLPSRECKEAGCHEKAQLFDEGTSSTYKRTSTYPQIIQYGGGSVWGYKSMDMVCLDSDDSGTCFPNYSFLSVFEAKDLEGLQSDGILGLAPSSQNTTAELFIDRLVRHGLITERVFAFSLGGTDESSKVTFGGYDLANTKDEFLRWNDLLDTNYWTIAIDAAKLGNYTFNLDTNKAIVDTGTSYILMPHDDFQEFRRVIEPGRTCWIDTENTGLFTCNCLTDTHSDFPDFHITLGDGQLYEIPSTSYMQRQNFKCYFKVVPQHQSESTPFWILGDTFMLNYYTVFDLDNQRVGFARSHHVDNISYWQDYAYVASIMLAFIGISAFLYSWISEKRGDNSKKKQKVTSSSSGGDQSTHPFETEMDESMGSVDQSYDPPVRITGDFTQKRGTLEMTDLSRFSAPVQFGGSSNGGSLSSRVPSSSKLNNSGLNSTPVNIFGRVEKV</sequence>
<keyword evidence="2 7" id="KW-0645">Protease</keyword>
<feature type="active site" evidence="5">
    <location>
        <position position="118"/>
    </location>
</feature>
<dbReference type="PANTHER" id="PTHR47966">
    <property type="entry name" value="BETA-SITE APP-CLEAVING ENZYME, ISOFORM A-RELATED"/>
    <property type="match status" value="1"/>
</dbReference>
<dbReference type="CDD" id="cd05471">
    <property type="entry name" value="pepsin_like"/>
    <property type="match status" value="1"/>
</dbReference>
<dbReference type="InterPro" id="IPR001969">
    <property type="entry name" value="Aspartic_peptidase_AS"/>
</dbReference>
<dbReference type="GO" id="GO:0006508">
    <property type="term" value="P:proteolysis"/>
    <property type="evidence" value="ECO:0007669"/>
    <property type="project" value="UniProtKB-KW"/>
</dbReference>
<evidence type="ECO:0000256" key="2">
    <source>
        <dbReference type="ARBA" id="ARBA00022670"/>
    </source>
</evidence>
<keyword evidence="4 7" id="KW-0378">Hydrolase</keyword>
<dbReference type="PANTHER" id="PTHR47966:SF51">
    <property type="entry name" value="BETA-SITE APP-CLEAVING ENZYME, ISOFORM A-RELATED"/>
    <property type="match status" value="1"/>
</dbReference>
<dbReference type="GO" id="GO:0004190">
    <property type="term" value="F:aspartic-type endopeptidase activity"/>
    <property type="evidence" value="ECO:0007669"/>
    <property type="project" value="UniProtKB-KW"/>
</dbReference>
<evidence type="ECO:0000256" key="5">
    <source>
        <dbReference type="PIRSR" id="PIRSR601461-1"/>
    </source>
</evidence>
<comment type="caution">
    <text evidence="12">The sequence shown here is derived from an EMBL/GenBank/DDBJ whole genome shotgun (WGS) entry which is preliminary data.</text>
</comment>
<dbReference type="InterPro" id="IPR034164">
    <property type="entry name" value="Pepsin-like_dom"/>
</dbReference>
<keyword evidence="9" id="KW-0472">Membrane</keyword>
<keyword evidence="9" id="KW-0812">Transmembrane</keyword>
<feature type="active site" evidence="5">
    <location>
        <position position="303"/>
    </location>
</feature>
<feature type="compositionally biased region" description="Low complexity" evidence="8">
    <location>
        <begin position="534"/>
        <end position="554"/>
    </location>
</feature>
<evidence type="ECO:0000256" key="4">
    <source>
        <dbReference type="ARBA" id="ARBA00022801"/>
    </source>
</evidence>
<dbReference type="EMBL" id="RRYP01001792">
    <property type="protein sequence ID" value="TNV85487.1"/>
    <property type="molecule type" value="Genomic_DNA"/>
</dbReference>
<name>A0A8J8T7M7_HALGN</name>
<evidence type="ECO:0000256" key="3">
    <source>
        <dbReference type="ARBA" id="ARBA00022750"/>
    </source>
</evidence>
<dbReference type="InterPro" id="IPR033121">
    <property type="entry name" value="PEPTIDASE_A1"/>
</dbReference>
<proteinExistence type="inferred from homology"/>
<protein>
    <recommendedName>
        <fullName evidence="11">Peptidase A1 domain-containing protein</fullName>
    </recommendedName>
</protein>
<organism evidence="12 13">
    <name type="scientific">Halteria grandinella</name>
    <dbReference type="NCBI Taxonomy" id="5974"/>
    <lineage>
        <taxon>Eukaryota</taxon>
        <taxon>Sar</taxon>
        <taxon>Alveolata</taxon>
        <taxon>Ciliophora</taxon>
        <taxon>Intramacronucleata</taxon>
        <taxon>Spirotrichea</taxon>
        <taxon>Stichotrichia</taxon>
        <taxon>Sporadotrichida</taxon>
        <taxon>Halteriidae</taxon>
        <taxon>Halteria</taxon>
    </lineage>
</organism>
<feature type="domain" description="Peptidase A1" evidence="11">
    <location>
        <begin position="100"/>
        <end position="419"/>
    </location>
</feature>
<dbReference type="AlphaFoldDB" id="A0A8J8T7M7"/>
<reference evidence="12" key="1">
    <citation type="submission" date="2019-06" db="EMBL/GenBank/DDBJ databases">
        <authorList>
            <person name="Zheng W."/>
        </authorList>
    </citation>
    <scope>NUCLEOTIDE SEQUENCE</scope>
    <source>
        <strain evidence="12">QDHG01</strain>
    </source>
</reference>
<dbReference type="Proteomes" id="UP000785679">
    <property type="component" value="Unassembled WGS sequence"/>
</dbReference>
<dbReference type="OrthoDB" id="311946at2759"/>
<keyword evidence="9" id="KW-1133">Transmembrane helix</keyword>
<evidence type="ECO:0000256" key="1">
    <source>
        <dbReference type="ARBA" id="ARBA00007447"/>
    </source>
</evidence>
<keyword evidence="6" id="KW-1015">Disulfide bond</keyword>
<feature type="disulfide bond" evidence="6">
    <location>
        <begin position="343"/>
        <end position="379"/>
    </location>
</feature>
<keyword evidence="3 7" id="KW-0064">Aspartyl protease</keyword>
<accession>A0A8J8T7M7</accession>
<evidence type="ECO:0000259" key="11">
    <source>
        <dbReference type="PROSITE" id="PS51767"/>
    </source>
</evidence>
<evidence type="ECO:0000256" key="8">
    <source>
        <dbReference type="SAM" id="MobiDB-lite"/>
    </source>
</evidence>